<evidence type="ECO:0000313" key="6">
    <source>
        <dbReference type="EMBL" id="GAB1315095.1"/>
    </source>
</evidence>
<reference evidence="6 7" key="1">
    <citation type="submission" date="2024-09" db="EMBL/GenBank/DDBJ databases">
        <title>Itraconazole resistance in Madurella fahalii resulting from another homologue of gene encoding cytochrome P450 14-alpha sterol demethylase (CYP51).</title>
        <authorList>
            <person name="Yoshioka I."/>
            <person name="Fahal A.H."/>
            <person name="Kaneko S."/>
            <person name="Yaguchi T."/>
        </authorList>
    </citation>
    <scope>NUCLEOTIDE SEQUENCE [LARGE SCALE GENOMIC DNA]</scope>
    <source>
        <strain evidence="6 7">IFM 68171</strain>
    </source>
</reference>
<dbReference type="PRINTS" id="PR00792">
    <property type="entry name" value="PEPSIN"/>
</dbReference>
<feature type="region of interest" description="Disordered" evidence="4">
    <location>
        <begin position="366"/>
        <end position="390"/>
    </location>
</feature>
<dbReference type="PROSITE" id="PS00141">
    <property type="entry name" value="ASP_PROTEASE"/>
    <property type="match status" value="1"/>
</dbReference>
<organism evidence="6 7">
    <name type="scientific">Madurella fahalii</name>
    <dbReference type="NCBI Taxonomy" id="1157608"/>
    <lineage>
        <taxon>Eukaryota</taxon>
        <taxon>Fungi</taxon>
        <taxon>Dikarya</taxon>
        <taxon>Ascomycota</taxon>
        <taxon>Pezizomycotina</taxon>
        <taxon>Sordariomycetes</taxon>
        <taxon>Sordariomycetidae</taxon>
        <taxon>Sordariales</taxon>
        <taxon>Sordariales incertae sedis</taxon>
        <taxon>Madurella</taxon>
    </lineage>
</organism>
<dbReference type="InterPro" id="IPR001969">
    <property type="entry name" value="Aspartic_peptidase_AS"/>
</dbReference>
<evidence type="ECO:0000313" key="7">
    <source>
        <dbReference type="Proteomes" id="UP001628179"/>
    </source>
</evidence>
<dbReference type="InterPro" id="IPR001461">
    <property type="entry name" value="Aspartic_peptidase_A1"/>
</dbReference>
<dbReference type="InterPro" id="IPR033121">
    <property type="entry name" value="PEPTIDASE_A1"/>
</dbReference>
<comment type="caution">
    <text evidence="6">The sequence shown here is derived from an EMBL/GenBank/DDBJ whole genome shotgun (WGS) entry which is preliminary data.</text>
</comment>
<dbReference type="Gene3D" id="2.40.70.10">
    <property type="entry name" value="Acid Proteases"/>
    <property type="match status" value="3"/>
</dbReference>
<dbReference type="EMBL" id="BAAFSV010000002">
    <property type="protein sequence ID" value="GAB1315095.1"/>
    <property type="molecule type" value="Genomic_DNA"/>
</dbReference>
<accession>A0ABQ0GBG6</accession>
<keyword evidence="7" id="KW-1185">Reference proteome</keyword>
<dbReference type="PANTHER" id="PTHR47966:SF1">
    <property type="entry name" value="ASPARTYL PROTEINASE"/>
    <property type="match status" value="1"/>
</dbReference>
<evidence type="ECO:0000256" key="2">
    <source>
        <dbReference type="ARBA" id="ARBA00022750"/>
    </source>
</evidence>
<evidence type="ECO:0000256" key="4">
    <source>
        <dbReference type="SAM" id="MobiDB-lite"/>
    </source>
</evidence>
<dbReference type="Proteomes" id="UP001628179">
    <property type="component" value="Unassembled WGS sequence"/>
</dbReference>
<evidence type="ECO:0000256" key="1">
    <source>
        <dbReference type="ARBA" id="ARBA00007447"/>
    </source>
</evidence>
<feature type="domain" description="Peptidase A1" evidence="5">
    <location>
        <begin position="80"/>
        <end position="362"/>
    </location>
</feature>
<dbReference type="PROSITE" id="PS51767">
    <property type="entry name" value="PEPTIDASE_A1"/>
    <property type="match status" value="1"/>
</dbReference>
<dbReference type="PANTHER" id="PTHR47966">
    <property type="entry name" value="BETA-SITE APP-CLEAVING ENZYME, ISOFORM A-RELATED"/>
    <property type="match status" value="1"/>
</dbReference>
<sequence length="390" mass="42591">MVSVESAVEAQSELRSVLGLSKVWAIPNDKYQRHGTKSYVSALNRYGFQPTRPGPYFQTFTRDTARASGRPAPGSLPAVWTGLYKRNKDGSPSHLTAEDQQNDLEYLCEVSIGSSPQQLLLYFDTGSADLWEIRYGDGSTASGIVGIDIVSIGGLEIKKQTVQVALNSSLQFLQSSAGVLGLAFRQLNTVRQRGKPDPQRPLFDNMIHHHILPKDAQLFTCALYSNKAEMFPSEYAIVNGKMIPSCGNKAVADTGTSITLVSDEVCNVLYGQINGAFYSYDDQAFIIPISTKPDQLPNFSIAVGDNHFAVQKHDLLFAPASDGYWYGGVQSRGKCTFDILGATFLKSIYAIWDQGNSRFGAVPKIEKSENIDPPPAPPSNDREGIANLGH</sequence>
<dbReference type="InterPro" id="IPR021109">
    <property type="entry name" value="Peptidase_aspartic_dom_sf"/>
</dbReference>
<keyword evidence="3" id="KW-0378">Hydrolase</keyword>
<proteinExistence type="inferred from homology"/>
<dbReference type="GeneID" id="98176048"/>
<gene>
    <name evidence="6" type="ORF">MFIFM68171_05305</name>
</gene>
<dbReference type="Pfam" id="PF00026">
    <property type="entry name" value="Asp"/>
    <property type="match status" value="2"/>
</dbReference>
<comment type="similarity">
    <text evidence="1 3">Belongs to the peptidase A1 family.</text>
</comment>
<dbReference type="RefSeq" id="XP_070916826.1">
    <property type="nucleotide sequence ID" value="XM_071060725.1"/>
</dbReference>
<evidence type="ECO:0000256" key="3">
    <source>
        <dbReference type="RuleBase" id="RU000454"/>
    </source>
</evidence>
<dbReference type="SUPFAM" id="SSF50630">
    <property type="entry name" value="Acid proteases"/>
    <property type="match status" value="1"/>
</dbReference>
<name>A0ABQ0GBG6_9PEZI</name>
<keyword evidence="2 3" id="KW-0064">Aspartyl protease</keyword>
<keyword evidence="3" id="KW-0645">Protease</keyword>
<evidence type="ECO:0000259" key="5">
    <source>
        <dbReference type="PROSITE" id="PS51767"/>
    </source>
</evidence>
<protein>
    <recommendedName>
        <fullName evidence="5">Peptidase A1 domain-containing protein</fullName>
    </recommendedName>
</protein>